<reference evidence="1 2" key="1">
    <citation type="submission" date="2019-10" db="EMBL/GenBank/DDBJ databases">
        <title>Genomic and transcriptomic insights into the perfect genentic adaptation of a filamentous nitrogen-fixing cyanobacterium to rice fields.</title>
        <authorList>
            <person name="Chen Z."/>
        </authorList>
    </citation>
    <scope>NUCLEOTIDE SEQUENCE [LARGE SCALE GENOMIC DNA]</scope>
    <source>
        <strain evidence="1">CCNUC1</strain>
    </source>
</reference>
<proteinExistence type="predicted"/>
<evidence type="ECO:0000313" key="1">
    <source>
        <dbReference type="EMBL" id="QFS47530.1"/>
    </source>
</evidence>
<dbReference type="AlphaFoldDB" id="A0A5P8W4F1"/>
<dbReference type="EMBL" id="CP045226">
    <property type="protein sequence ID" value="QFS47530.1"/>
    <property type="molecule type" value="Genomic_DNA"/>
</dbReference>
<name>A0A5P8W4F1_9NOSO</name>
<dbReference type="KEGG" id="nsh:GXM_05022"/>
<evidence type="ECO:0000313" key="2">
    <source>
        <dbReference type="Proteomes" id="UP000326678"/>
    </source>
</evidence>
<gene>
    <name evidence="1" type="ORF">GXM_05022</name>
</gene>
<organism evidence="1 2">
    <name type="scientific">Nostoc sphaeroides CCNUC1</name>
    <dbReference type="NCBI Taxonomy" id="2653204"/>
    <lineage>
        <taxon>Bacteria</taxon>
        <taxon>Bacillati</taxon>
        <taxon>Cyanobacteriota</taxon>
        <taxon>Cyanophyceae</taxon>
        <taxon>Nostocales</taxon>
        <taxon>Nostocaceae</taxon>
        <taxon>Nostoc</taxon>
    </lineage>
</organism>
<sequence length="41" mass="4802">MAVKERELFYWIEKPKMAASIKFIIELSPLSRLTDCQSNLT</sequence>
<protein>
    <submittedName>
        <fullName evidence="1">Uncharacterized protein</fullName>
    </submittedName>
</protein>
<accession>A0A5P8W4F1</accession>
<keyword evidence="2" id="KW-1185">Reference proteome</keyword>
<dbReference type="Proteomes" id="UP000326678">
    <property type="component" value="Chromosome Gxm1"/>
</dbReference>